<organism evidence="1 2">
    <name type="scientific">Panagrolaimus sp. ES5</name>
    <dbReference type="NCBI Taxonomy" id="591445"/>
    <lineage>
        <taxon>Eukaryota</taxon>
        <taxon>Metazoa</taxon>
        <taxon>Ecdysozoa</taxon>
        <taxon>Nematoda</taxon>
        <taxon>Chromadorea</taxon>
        <taxon>Rhabditida</taxon>
        <taxon>Tylenchina</taxon>
        <taxon>Panagrolaimomorpha</taxon>
        <taxon>Panagrolaimoidea</taxon>
        <taxon>Panagrolaimidae</taxon>
        <taxon>Panagrolaimus</taxon>
    </lineage>
</organism>
<protein>
    <submittedName>
        <fullName evidence="2">Uncharacterized protein</fullName>
    </submittedName>
</protein>
<proteinExistence type="predicted"/>
<accession>A0AC34FSZ4</accession>
<dbReference type="WBParaSite" id="ES5_v2.g20216.t1">
    <property type="protein sequence ID" value="ES5_v2.g20216.t1"/>
    <property type="gene ID" value="ES5_v2.g20216"/>
</dbReference>
<dbReference type="Proteomes" id="UP000887579">
    <property type="component" value="Unplaced"/>
</dbReference>
<sequence>MSSQITTIAVVPRSDDILDIIRCHIITIISASGQPEHLINSENIIETLDAINPGFLEDCFEETTFDSINEMIEEACKKLASNNIFMKFSSDQFCYSIPAISHTISDFTIMAHPLIAVYKMIFCITKNINLPVEFRRIVRWYKNLYQKKLTPALFAEELNLDPAVFKKYVQIIKNSGIFYVYQNKPLQIQAHYNIRVAMIKSMSRPH</sequence>
<evidence type="ECO:0000313" key="2">
    <source>
        <dbReference type="WBParaSite" id="ES5_v2.g20216.t1"/>
    </source>
</evidence>
<evidence type="ECO:0000313" key="1">
    <source>
        <dbReference type="Proteomes" id="UP000887579"/>
    </source>
</evidence>
<reference evidence="2" key="1">
    <citation type="submission" date="2022-11" db="UniProtKB">
        <authorList>
            <consortium name="WormBaseParasite"/>
        </authorList>
    </citation>
    <scope>IDENTIFICATION</scope>
</reference>
<name>A0AC34FSZ4_9BILA</name>